<dbReference type="GO" id="GO:0006400">
    <property type="term" value="P:tRNA modification"/>
    <property type="evidence" value="ECO:0007669"/>
    <property type="project" value="UniProtKB-UniRule"/>
</dbReference>
<dbReference type="InterPro" id="IPR012796">
    <property type="entry name" value="Lysidine-tRNA-synth_C"/>
</dbReference>
<comment type="catalytic activity">
    <reaction evidence="7 8">
        <text>cytidine(34) in tRNA(Ile2) + L-lysine + ATP = lysidine(34) in tRNA(Ile2) + AMP + diphosphate + H(+)</text>
        <dbReference type="Rhea" id="RHEA:43744"/>
        <dbReference type="Rhea" id="RHEA-COMP:10625"/>
        <dbReference type="Rhea" id="RHEA-COMP:10670"/>
        <dbReference type="ChEBI" id="CHEBI:15378"/>
        <dbReference type="ChEBI" id="CHEBI:30616"/>
        <dbReference type="ChEBI" id="CHEBI:32551"/>
        <dbReference type="ChEBI" id="CHEBI:33019"/>
        <dbReference type="ChEBI" id="CHEBI:82748"/>
        <dbReference type="ChEBI" id="CHEBI:83665"/>
        <dbReference type="ChEBI" id="CHEBI:456215"/>
        <dbReference type="EC" id="6.3.4.19"/>
    </reaction>
</comment>
<keyword evidence="5 8" id="KW-0547">Nucleotide-binding</keyword>
<keyword evidence="4 8" id="KW-0819">tRNA processing</keyword>
<protein>
    <recommendedName>
        <fullName evidence="8">tRNA(Ile)-lysidine synthase</fullName>
        <ecNumber evidence="8">6.3.4.19</ecNumber>
    </recommendedName>
    <alternativeName>
        <fullName evidence="8">tRNA(Ile)-2-lysyl-cytidine synthase</fullName>
    </alternativeName>
    <alternativeName>
        <fullName evidence="8">tRNA(Ile)-lysidine synthetase</fullName>
    </alternativeName>
</protein>
<evidence type="ECO:0000256" key="1">
    <source>
        <dbReference type="ARBA" id="ARBA00004496"/>
    </source>
</evidence>
<dbReference type="EMBL" id="JACHHI010000002">
    <property type="protein sequence ID" value="MBB6477468.1"/>
    <property type="molecule type" value="Genomic_DNA"/>
</dbReference>
<dbReference type="SUPFAM" id="SSF82829">
    <property type="entry name" value="MesJ substrate recognition domain-like"/>
    <property type="match status" value="1"/>
</dbReference>
<evidence type="ECO:0000256" key="4">
    <source>
        <dbReference type="ARBA" id="ARBA00022694"/>
    </source>
</evidence>
<dbReference type="NCBIfam" id="TIGR02432">
    <property type="entry name" value="lysidine_TilS_N"/>
    <property type="match status" value="1"/>
</dbReference>
<accession>A0A841R3R8</accession>
<evidence type="ECO:0000256" key="6">
    <source>
        <dbReference type="ARBA" id="ARBA00022840"/>
    </source>
</evidence>
<dbReference type="OrthoDB" id="9807403at2"/>
<keyword evidence="11" id="KW-1185">Reference proteome</keyword>
<evidence type="ECO:0000256" key="7">
    <source>
        <dbReference type="ARBA" id="ARBA00048539"/>
    </source>
</evidence>
<dbReference type="Gene3D" id="3.40.50.620">
    <property type="entry name" value="HUPs"/>
    <property type="match status" value="1"/>
</dbReference>
<comment type="similarity">
    <text evidence="8">Belongs to the tRNA(Ile)-lysidine synthase family.</text>
</comment>
<dbReference type="SUPFAM" id="SSF52402">
    <property type="entry name" value="Adenine nucleotide alpha hydrolases-like"/>
    <property type="match status" value="1"/>
</dbReference>
<dbReference type="InterPro" id="IPR014729">
    <property type="entry name" value="Rossmann-like_a/b/a_fold"/>
</dbReference>
<gene>
    <name evidence="8" type="primary">tilS</name>
    <name evidence="10" type="ORF">HNR45_000498</name>
</gene>
<sequence>MTDFVAKVNAFVREQALFTPGDGVLIGCSGGPDSLALALYLAAVQKEFRITAGLAYVHHHLRAAADTEVEFVRALARDLRLPFYRLDADVPQAVRMTGESVETAARELRYRALEKLREQEGYTLLAVAHHADDQAETVLHHVLRGTGLTGLGGMRARNGSIVRPFLGVTRAEIETYLTHFPYTPCLDETNTDTTYLRNALRHEVLPYLAQYNPRIREHLVQLATTAAADDEYLDHVIADVLTRITHREAETIAVSRDAFNDLPNALQRRVVRKLWREESGTTLSFAHTERLVAWFATGATSTEQTLYGLTAVLTATDAWLAPQAADVAETAAVTQTAQDPLTLGDVRVRIRTLAEGETAPWVIPARVLTGPLTLRYRRAGDRIPFPFGTKKLSDYFIDSKVPRRCRDSVVLLADDRHVYAAFDYFTLHDFSGVATVNDRPERLVIDVQRRTNNASEYRQNTGD</sequence>
<keyword evidence="6 8" id="KW-0067">ATP-binding</keyword>
<dbReference type="SMART" id="SM00977">
    <property type="entry name" value="TilS_C"/>
    <property type="match status" value="1"/>
</dbReference>
<keyword evidence="2 8" id="KW-0963">Cytoplasm</keyword>
<dbReference type="PANTHER" id="PTHR43033:SF1">
    <property type="entry name" value="TRNA(ILE)-LYSIDINE SYNTHASE-RELATED"/>
    <property type="match status" value="1"/>
</dbReference>
<dbReference type="PANTHER" id="PTHR43033">
    <property type="entry name" value="TRNA(ILE)-LYSIDINE SYNTHASE-RELATED"/>
    <property type="match status" value="1"/>
</dbReference>
<evidence type="ECO:0000313" key="10">
    <source>
        <dbReference type="EMBL" id="MBB6477468.1"/>
    </source>
</evidence>
<evidence type="ECO:0000313" key="11">
    <source>
        <dbReference type="Proteomes" id="UP000591941"/>
    </source>
</evidence>
<dbReference type="GO" id="GO:0005737">
    <property type="term" value="C:cytoplasm"/>
    <property type="evidence" value="ECO:0007669"/>
    <property type="project" value="UniProtKB-SubCell"/>
</dbReference>
<dbReference type="CDD" id="cd01992">
    <property type="entry name" value="TilS_N"/>
    <property type="match status" value="1"/>
</dbReference>
<dbReference type="Proteomes" id="UP000591941">
    <property type="component" value="Unassembled WGS sequence"/>
</dbReference>
<dbReference type="AlphaFoldDB" id="A0A841R3R8"/>
<dbReference type="HAMAP" id="MF_01161">
    <property type="entry name" value="tRNA_Ile_lys_synt"/>
    <property type="match status" value="1"/>
</dbReference>
<dbReference type="SUPFAM" id="SSF56037">
    <property type="entry name" value="PheT/TilS domain"/>
    <property type="match status" value="1"/>
</dbReference>
<dbReference type="RefSeq" id="WP_159823105.1">
    <property type="nucleotide sequence ID" value="NZ_CABWNB010000003.1"/>
</dbReference>
<comment type="caution">
    <text evidence="10">The sequence shown here is derived from an EMBL/GenBank/DDBJ whole genome shotgun (WGS) entry which is preliminary data.</text>
</comment>
<name>A0A841R3R8_9FIRM</name>
<dbReference type="Gene3D" id="1.20.59.20">
    <property type="match status" value="1"/>
</dbReference>
<comment type="function">
    <text evidence="8">Ligates lysine onto the cytidine present at position 34 of the AUA codon-specific tRNA(Ile) that contains the anticodon CAU, in an ATP-dependent manner. Cytidine is converted to lysidine, thus changing the amino acid specificity of the tRNA from methionine to isoleucine.</text>
</comment>
<dbReference type="GO" id="GO:0032267">
    <property type="term" value="F:tRNA(Ile)-lysidine synthase activity"/>
    <property type="evidence" value="ECO:0007669"/>
    <property type="project" value="UniProtKB-EC"/>
</dbReference>
<feature type="binding site" evidence="8">
    <location>
        <begin position="29"/>
        <end position="34"/>
    </location>
    <ligand>
        <name>ATP</name>
        <dbReference type="ChEBI" id="CHEBI:30616"/>
    </ligand>
</feature>
<dbReference type="InterPro" id="IPR012795">
    <property type="entry name" value="tRNA_Ile_lys_synt_N"/>
</dbReference>
<evidence type="ECO:0000256" key="8">
    <source>
        <dbReference type="HAMAP-Rule" id="MF_01161"/>
    </source>
</evidence>
<feature type="domain" description="Lysidine-tRNA(Ile) synthetase C-terminal" evidence="9">
    <location>
        <begin position="372"/>
        <end position="445"/>
    </location>
</feature>
<evidence type="ECO:0000256" key="3">
    <source>
        <dbReference type="ARBA" id="ARBA00022598"/>
    </source>
</evidence>
<evidence type="ECO:0000256" key="2">
    <source>
        <dbReference type="ARBA" id="ARBA00022490"/>
    </source>
</evidence>
<reference evidence="10 11" key="1">
    <citation type="submission" date="2020-08" db="EMBL/GenBank/DDBJ databases">
        <title>Genomic Encyclopedia of Type Strains, Phase IV (KMG-IV): sequencing the most valuable type-strain genomes for metagenomic binning, comparative biology and taxonomic classification.</title>
        <authorList>
            <person name="Goeker M."/>
        </authorList>
    </citation>
    <scope>NUCLEOTIDE SEQUENCE [LARGE SCALE GENOMIC DNA]</scope>
    <source>
        <strain evidence="10 11">DSM 21255</strain>
    </source>
</reference>
<evidence type="ECO:0000256" key="5">
    <source>
        <dbReference type="ARBA" id="ARBA00022741"/>
    </source>
</evidence>
<dbReference type="GeneID" id="93485776"/>
<dbReference type="NCBIfam" id="TIGR02433">
    <property type="entry name" value="lysidine_TilS_C"/>
    <property type="match status" value="1"/>
</dbReference>
<dbReference type="InterPro" id="IPR012094">
    <property type="entry name" value="tRNA_Ile_lys_synt"/>
</dbReference>
<comment type="subcellular location">
    <subcellularLocation>
        <location evidence="1 8">Cytoplasm</location>
    </subcellularLocation>
</comment>
<dbReference type="InterPro" id="IPR011063">
    <property type="entry name" value="TilS/TtcA_N"/>
</dbReference>
<keyword evidence="3 8" id="KW-0436">Ligase</keyword>
<dbReference type="Pfam" id="PF11734">
    <property type="entry name" value="TilS_C"/>
    <property type="match status" value="1"/>
</dbReference>
<dbReference type="GO" id="GO:0005524">
    <property type="term" value="F:ATP binding"/>
    <property type="evidence" value="ECO:0007669"/>
    <property type="project" value="UniProtKB-UniRule"/>
</dbReference>
<evidence type="ECO:0000259" key="9">
    <source>
        <dbReference type="SMART" id="SM00977"/>
    </source>
</evidence>
<proteinExistence type="inferred from homology"/>
<dbReference type="EC" id="6.3.4.19" evidence="8"/>
<comment type="domain">
    <text evidence="8">The N-terminal region contains the highly conserved SGGXDS motif, predicted to be a P-loop motif involved in ATP binding.</text>
</comment>
<dbReference type="Pfam" id="PF01171">
    <property type="entry name" value="ATP_bind_3"/>
    <property type="match status" value="1"/>
</dbReference>
<organism evidence="10 11">
    <name type="scientific">Negativicoccus succinicivorans</name>
    <dbReference type="NCBI Taxonomy" id="620903"/>
    <lineage>
        <taxon>Bacteria</taxon>
        <taxon>Bacillati</taxon>
        <taxon>Bacillota</taxon>
        <taxon>Negativicutes</taxon>
        <taxon>Veillonellales</taxon>
        <taxon>Veillonellaceae</taxon>
        <taxon>Negativicoccus</taxon>
    </lineage>
</organism>